<dbReference type="CDD" id="cd01300">
    <property type="entry name" value="YtcJ_like"/>
    <property type="match status" value="1"/>
</dbReference>
<name>A0ABV4GCM1_9BRAD</name>
<protein>
    <submittedName>
        <fullName evidence="3">Amidohydrolase YtcJ</fullName>
    </submittedName>
</protein>
<keyword evidence="4" id="KW-1185">Reference proteome</keyword>
<reference evidence="3 4" key="1">
    <citation type="submission" date="2024-07" db="EMBL/GenBank/DDBJ databases">
        <title>Genomic Encyclopedia of Type Strains, Phase V (KMG-V): Genome sequencing to study the core and pangenomes of soil and plant-associated prokaryotes.</title>
        <authorList>
            <person name="Whitman W."/>
        </authorList>
    </citation>
    <scope>NUCLEOTIDE SEQUENCE [LARGE SCALE GENOMIC DNA]</scope>
    <source>
        <strain evidence="3 4">USDA 222</strain>
    </source>
</reference>
<evidence type="ECO:0000313" key="3">
    <source>
        <dbReference type="EMBL" id="MEY9468800.1"/>
    </source>
</evidence>
<dbReference type="InterPro" id="IPR032466">
    <property type="entry name" value="Metal_Hydrolase"/>
</dbReference>
<dbReference type="Gene3D" id="3.10.310.70">
    <property type="match status" value="1"/>
</dbReference>
<dbReference type="Proteomes" id="UP001565474">
    <property type="component" value="Unassembled WGS sequence"/>
</dbReference>
<evidence type="ECO:0000256" key="1">
    <source>
        <dbReference type="SAM" id="SignalP"/>
    </source>
</evidence>
<keyword evidence="1" id="KW-0732">Signal</keyword>
<dbReference type="InterPro" id="IPR013108">
    <property type="entry name" value="Amidohydro_3"/>
</dbReference>
<sequence length="572" mass="61692">MFVYRTKGQGAMKLTTAIVGVVLTSGAAFAQQQEANAPSLALINGKILTMDGQSKVAEALAVRDGRILAVGDAATIKALAGNRTRTIDLQGKTVVPGLIDTHAHFKAAGLSDYVVNMSGAKTVADALASIKQFVAKKKPGEWIIGSAWHPPSQLAEKRYLTRQEIDGVAPNNPVYLRTVGHFSMANSMALEKAGVTKATPNPSGGSFERDSAGDLTGVLVETAIDNVEKAVPEWTADDEFRQFKLAEGMLNSFGITSAVEGATSPRDIAALQRVAQAGEATLRVGLMWRPEPPAENAAWEAIMRGNGASSGFGDDWLKFAGIKILYDGGMTLKTALMREAYPDSHDGYHGIAQQSPQRLKELVSMCNRHNWRVGVHAVGDKGIDHVLDAFEAADKEKSIKDRRFVLIHGSLIVPEQMERAKRLGVRVDLQNVFMWDKAATVERFLGAAVANRAVPTKTLIEKVGLNSLGAGTDFPVNTINPFINMYVMVTRKDRAGGVYGANEAISREQALRLYTSAASHYMFEENEKGTIEAGKLADLTVSSADLMTVPEEQIKNIKADLTIVGGKIVFQR</sequence>
<organism evidence="3 4">
    <name type="scientific">Bradyrhizobium yuanmingense</name>
    <dbReference type="NCBI Taxonomy" id="108015"/>
    <lineage>
        <taxon>Bacteria</taxon>
        <taxon>Pseudomonadati</taxon>
        <taxon>Pseudomonadota</taxon>
        <taxon>Alphaproteobacteria</taxon>
        <taxon>Hyphomicrobiales</taxon>
        <taxon>Nitrobacteraceae</taxon>
        <taxon>Bradyrhizobium</taxon>
    </lineage>
</organism>
<evidence type="ECO:0000313" key="4">
    <source>
        <dbReference type="Proteomes" id="UP001565474"/>
    </source>
</evidence>
<dbReference type="SUPFAM" id="SSF51556">
    <property type="entry name" value="Metallo-dependent hydrolases"/>
    <property type="match status" value="1"/>
</dbReference>
<gene>
    <name evidence="3" type="ORF">ABH992_001199</name>
</gene>
<feature type="signal peptide" evidence="1">
    <location>
        <begin position="1"/>
        <end position="30"/>
    </location>
</feature>
<feature type="chain" id="PRO_5047379965" evidence="1">
    <location>
        <begin position="31"/>
        <end position="572"/>
    </location>
</feature>
<evidence type="ECO:0000259" key="2">
    <source>
        <dbReference type="Pfam" id="PF07969"/>
    </source>
</evidence>
<dbReference type="EMBL" id="JBGBZN010000002">
    <property type="protein sequence ID" value="MEY9468800.1"/>
    <property type="molecule type" value="Genomic_DNA"/>
</dbReference>
<dbReference type="InterPro" id="IPR033932">
    <property type="entry name" value="YtcJ-like"/>
</dbReference>
<dbReference type="SUPFAM" id="SSF51338">
    <property type="entry name" value="Composite domain of metallo-dependent hydrolases"/>
    <property type="match status" value="1"/>
</dbReference>
<dbReference type="PANTHER" id="PTHR22642">
    <property type="entry name" value="IMIDAZOLONEPROPIONASE"/>
    <property type="match status" value="1"/>
</dbReference>
<dbReference type="InterPro" id="IPR011059">
    <property type="entry name" value="Metal-dep_hydrolase_composite"/>
</dbReference>
<dbReference type="Gene3D" id="3.20.20.140">
    <property type="entry name" value="Metal-dependent hydrolases"/>
    <property type="match status" value="1"/>
</dbReference>
<dbReference type="Pfam" id="PF07969">
    <property type="entry name" value="Amidohydro_3"/>
    <property type="match status" value="1"/>
</dbReference>
<proteinExistence type="predicted"/>
<accession>A0ABV4GCM1</accession>
<dbReference type="PANTHER" id="PTHR22642:SF2">
    <property type="entry name" value="PROTEIN LONG AFTER FAR-RED 3"/>
    <property type="match status" value="1"/>
</dbReference>
<feature type="domain" description="Amidohydrolase 3" evidence="2">
    <location>
        <begin position="85"/>
        <end position="570"/>
    </location>
</feature>
<comment type="caution">
    <text evidence="3">The sequence shown here is derived from an EMBL/GenBank/DDBJ whole genome shotgun (WGS) entry which is preliminary data.</text>
</comment>
<dbReference type="Gene3D" id="2.30.40.10">
    <property type="entry name" value="Urease, subunit C, domain 1"/>
    <property type="match status" value="1"/>
</dbReference>